<dbReference type="GO" id="GO:0008483">
    <property type="term" value="F:transaminase activity"/>
    <property type="evidence" value="ECO:0007669"/>
    <property type="project" value="UniProtKB-KW"/>
</dbReference>
<dbReference type="InterPro" id="IPR006223">
    <property type="entry name" value="GcvT"/>
</dbReference>
<dbReference type="InterPro" id="IPR006222">
    <property type="entry name" value="GCVT_N"/>
</dbReference>
<dbReference type="FunFam" id="2.40.30.110:FF:000003">
    <property type="entry name" value="Aminomethyltransferase"/>
    <property type="match status" value="1"/>
</dbReference>
<evidence type="ECO:0000256" key="4">
    <source>
        <dbReference type="ARBA" id="ARBA00022679"/>
    </source>
</evidence>
<gene>
    <name evidence="7 11" type="primary">gcvT</name>
    <name evidence="11" type="ORF">C7B46_10345</name>
</gene>
<dbReference type="InterPro" id="IPR013977">
    <property type="entry name" value="GcvT_C"/>
</dbReference>
<comment type="similarity">
    <text evidence="1 7">Belongs to the GcvT family.</text>
</comment>
<evidence type="ECO:0000256" key="7">
    <source>
        <dbReference type="HAMAP-Rule" id="MF_00259"/>
    </source>
</evidence>
<dbReference type="Proteomes" id="UP000242972">
    <property type="component" value="Unassembled WGS sequence"/>
</dbReference>
<dbReference type="GO" id="GO:0005829">
    <property type="term" value="C:cytosol"/>
    <property type="evidence" value="ECO:0007669"/>
    <property type="project" value="TreeGrafter"/>
</dbReference>
<dbReference type="InterPro" id="IPR022903">
    <property type="entry name" value="GcvT_bac"/>
</dbReference>
<keyword evidence="4 7" id="KW-0808">Transferase</keyword>
<evidence type="ECO:0000259" key="9">
    <source>
        <dbReference type="Pfam" id="PF01571"/>
    </source>
</evidence>
<dbReference type="SUPFAM" id="SSF101790">
    <property type="entry name" value="Aminomethyltransferase beta-barrel domain"/>
    <property type="match status" value="1"/>
</dbReference>
<dbReference type="HAMAP" id="MF_00259">
    <property type="entry name" value="GcvT"/>
    <property type="match status" value="1"/>
</dbReference>
<comment type="caution">
    <text evidence="11">The sequence shown here is derived from an EMBL/GenBank/DDBJ whole genome shotgun (WGS) entry which is preliminary data.</text>
</comment>
<evidence type="ECO:0000256" key="1">
    <source>
        <dbReference type="ARBA" id="ARBA00008609"/>
    </source>
</evidence>
<dbReference type="GO" id="GO:0004047">
    <property type="term" value="F:aminomethyltransferase activity"/>
    <property type="evidence" value="ECO:0007669"/>
    <property type="project" value="UniProtKB-UniRule"/>
</dbReference>
<comment type="subunit">
    <text evidence="7">The glycine cleavage system is composed of four proteins: P, T, L and H.</text>
</comment>
<dbReference type="NCBIfam" id="NF001567">
    <property type="entry name" value="PRK00389.1"/>
    <property type="match status" value="1"/>
</dbReference>
<dbReference type="Pfam" id="PF08669">
    <property type="entry name" value="GCV_T_C"/>
    <property type="match status" value="1"/>
</dbReference>
<dbReference type="EMBL" id="PXYW01000022">
    <property type="protein sequence ID" value="PSR33333.1"/>
    <property type="molecule type" value="Genomic_DNA"/>
</dbReference>
<dbReference type="Gene3D" id="3.30.70.1400">
    <property type="entry name" value="Aminomethyltransferase beta-barrel domains"/>
    <property type="match status" value="1"/>
</dbReference>
<evidence type="ECO:0000259" key="10">
    <source>
        <dbReference type="Pfam" id="PF08669"/>
    </source>
</evidence>
<proteinExistence type="inferred from homology"/>
<keyword evidence="3 7" id="KW-0032">Aminotransferase</keyword>
<sequence length="363" mass="39366">MKDTPLTSWHKNHGGKLVEFGGYWMPLDYGSIVEEHLAVRQRAGLFDVSHMGEFLVEGASASPFLDHLVTNPPSRLTVGQALYSPMCLPTGGTVDDLLVYRLEEQKYLLVVNAANIGKDWEWVSQASQHWPMVTLTNVSDRTALLALQGPLAQSLLQPLASIELDAVSYYHFVPQVLVDGIPVLLSRTGYTGEEGFELYLDANAAPTVWQSLIDRGARPVGLGARDTLRLEARLPLYGHELSETISPLEAGLGMFVRLKQPGDFIGRGALERQKSEGLQRKLVGLTLAGGIARAGYPVVDAEGHTVGSVTSGTHSPTLKKAIALALVPPSQSAIGTSLNVEIRGKLVPAEVVATPFYRRETRI</sequence>
<dbReference type="InterPro" id="IPR027266">
    <property type="entry name" value="TrmE/GcvT-like"/>
</dbReference>
<dbReference type="FunFam" id="3.30.70.1400:FF:000001">
    <property type="entry name" value="Aminomethyltransferase"/>
    <property type="match status" value="1"/>
</dbReference>
<dbReference type="GO" id="GO:0005960">
    <property type="term" value="C:glycine cleavage complex"/>
    <property type="evidence" value="ECO:0007669"/>
    <property type="project" value="InterPro"/>
</dbReference>
<reference evidence="11 12" key="1">
    <citation type="journal article" date="2014" name="BMC Genomics">
        <title>Comparison of environmental and isolate Sulfobacillus genomes reveals diverse carbon, sulfur, nitrogen, and hydrogen metabolisms.</title>
        <authorList>
            <person name="Justice N.B."/>
            <person name="Norman A."/>
            <person name="Brown C.T."/>
            <person name="Singh A."/>
            <person name="Thomas B.C."/>
            <person name="Banfield J.F."/>
        </authorList>
    </citation>
    <scope>NUCLEOTIDE SEQUENCE [LARGE SCALE GENOMIC DNA]</scope>
    <source>
        <strain evidence="11">AMDSBA4</strain>
    </source>
</reference>
<evidence type="ECO:0000256" key="5">
    <source>
        <dbReference type="ARBA" id="ARBA00031395"/>
    </source>
</evidence>
<feature type="binding site" evidence="8">
    <location>
        <position position="197"/>
    </location>
    <ligand>
        <name>substrate</name>
    </ligand>
</feature>
<dbReference type="EC" id="2.1.2.10" evidence="2 7"/>
<organism evidence="11 12">
    <name type="scientific">Sulfobacillus benefaciens</name>
    <dbReference type="NCBI Taxonomy" id="453960"/>
    <lineage>
        <taxon>Bacteria</taxon>
        <taxon>Bacillati</taxon>
        <taxon>Bacillota</taxon>
        <taxon>Clostridia</taxon>
        <taxon>Eubacteriales</taxon>
        <taxon>Clostridiales Family XVII. Incertae Sedis</taxon>
        <taxon>Sulfobacillus</taxon>
    </lineage>
</organism>
<feature type="domain" description="Aminomethyltransferase C-terminal" evidence="10">
    <location>
        <begin position="280"/>
        <end position="357"/>
    </location>
</feature>
<evidence type="ECO:0000313" key="11">
    <source>
        <dbReference type="EMBL" id="PSR33333.1"/>
    </source>
</evidence>
<dbReference type="AlphaFoldDB" id="A0A2T2XFQ5"/>
<evidence type="ECO:0000256" key="3">
    <source>
        <dbReference type="ARBA" id="ARBA00022576"/>
    </source>
</evidence>
<evidence type="ECO:0000256" key="2">
    <source>
        <dbReference type="ARBA" id="ARBA00012616"/>
    </source>
</evidence>
<evidence type="ECO:0000256" key="6">
    <source>
        <dbReference type="ARBA" id="ARBA00047665"/>
    </source>
</evidence>
<feature type="domain" description="GCVT N-terminal" evidence="9">
    <location>
        <begin position="6"/>
        <end position="259"/>
    </location>
</feature>
<protein>
    <recommendedName>
        <fullName evidence="2 7">Aminomethyltransferase</fullName>
        <ecNumber evidence="2 7">2.1.2.10</ecNumber>
    </recommendedName>
    <alternativeName>
        <fullName evidence="5 7">Glycine cleavage system T protein</fullName>
    </alternativeName>
</protein>
<dbReference type="InterPro" id="IPR028896">
    <property type="entry name" value="GcvT/YgfZ/DmdA"/>
</dbReference>
<dbReference type="NCBIfam" id="TIGR00528">
    <property type="entry name" value="gcvT"/>
    <property type="match status" value="1"/>
</dbReference>
<accession>A0A2T2XFQ5</accession>
<dbReference type="InterPro" id="IPR029043">
    <property type="entry name" value="GcvT/YgfZ_C"/>
</dbReference>
<dbReference type="SUPFAM" id="SSF103025">
    <property type="entry name" value="Folate-binding domain"/>
    <property type="match status" value="1"/>
</dbReference>
<dbReference type="FunFam" id="4.10.1250.10:FF:000001">
    <property type="entry name" value="Aminomethyltransferase"/>
    <property type="match status" value="1"/>
</dbReference>
<dbReference type="Gene3D" id="4.10.1250.10">
    <property type="entry name" value="Aminomethyltransferase fragment"/>
    <property type="match status" value="1"/>
</dbReference>
<name>A0A2T2XFQ5_9FIRM</name>
<dbReference type="PIRSF" id="PIRSF006487">
    <property type="entry name" value="GcvT"/>
    <property type="match status" value="1"/>
</dbReference>
<comment type="catalytic activity">
    <reaction evidence="6 7">
        <text>N(6)-[(R)-S(8)-aminomethyldihydrolipoyl]-L-lysyl-[protein] + (6S)-5,6,7,8-tetrahydrofolate = N(6)-[(R)-dihydrolipoyl]-L-lysyl-[protein] + (6R)-5,10-methylene-5,6,7,8-tetrahydrofolate + NH4(+)</text>
        <dbReference type="Rhea" id="RHEA:16945"/>
        <dbReference type="Rhea" id="RHEA-COMP:10475"/>
        <dbReference type="Rhea" id="RHEA-COMP:10492"/>
        <dbReference type="ChEBI" id="CHEBI:15636"/>
        <dbReference type="ChEBI" id="CHEBI:28938"/>
        <dbReference type="ChEBI" id="CHEBI:57453"/>
        <dbReference type="ChEBI" id="CHEBI:83100"/>
        <dbReference type="ChEBI" id="CHEBI:83143"/>
        <dbReference type="EC" id="2.1.2.10"/>
    </reaction>
</comment>
<dbReference type="Gene3D" id="2.40.30.110">
    <property type="entry name" value="Aminomethyltransferase beta-barrel domains"/>
    <property type="match status" value="1"/>
</dbReference>
<dbReference type="PANTHER" id="PTHR43757:SF2">
    <property type="entry name" value="AMINOMETHYLTRANSFERASE, MITOCHONDRIAL"/>
    <property type="match status" value="1"/>
</dbReference>
<dbReference type="PANTHER" id="PTHR43757">
    <property type="entry name" value="AMINOMETHYLTRANSFERASE"/>
    <property type="match status" value="1"/>
</dbReference>
<dbReference type="GO" id="GO:0019464">
    <property type="term" value="P:glycine decarboxylation via glycine cleavage system"/>
    <property type="evidence" value="ECO:0007669"/>
    <property type="project" value="UniProtKB-UniRule"/>
</dbReference>
<evidence type="ECO:0000256" key="8">
    <source>
        <dbReference type="PIRSR" id="PIRSR006487-1"/>
    </source>
</evidence>
<dbReference type="Pfam" id="PF01571">
    <property type="entry name" value="GCV_T"/>
    <property type="match status" value="1"/>
</dbReference>
<comment type="function">
    <text evidence="7">The glycine cleavage system catalyzes the degradation of glycine.</text>
</comment>
<dbReference type="Gene3D" id="3.30.1360.120">
    <property type="entry name" value="Probable tRNA modification gtpase trme, domain 1"/>
    <property type="match status" value="1"/>
</dbReference>
<evidence type="ECO:0000313" key="12">
    <source>
        <dbReference type="Proteomes" id="UP000242972"/>
    </source>
</evidence>